<accession>A0A1V8TH31</accession>
<evidence type="ECO:0000313" key="2">
    <source>
        <dbReference type="Proteomes" id="UP000192596"/>
    </source>
</evidence>
<organism evidence="1 2">
    <name type="scientific">Cryoendolithus antarcticus</name>
    <dbReference type="NCBI Taxonomy" id="1507870"/>
    <lineage>
        <taxon>Eukaryota</taxon>
        <taxon>Fungi</taxon>
        <taxon>Dikarya</taxon>
        <taxon>Ascomycota</taxon>
        <taxon>Pezizomycotina</taxon>
        <taxon>Dothideomycetes</taxon>
        <taxon>Dothideomycetidae</taxon>
        <taxon>Cladosporiales</taxon>
        <taxon>Cladosporiaceae</taxon>
        <taxon>Cryoendolithus</taxon>
    </lineage>
</organism>
<proteinExistence type="predicted"/>
<name>A0A1V8TH31_9PEZI</name>
<keyword evidence="2" id="KW-1185">Reference proteome</keyword>
<protein>
    <submittedName>
        <fullName evidence="1">Uncharacterized protein</fullName>
    </submittedName>
</protein>
<dbReference type="InParanoid" id="A0A1V8TH31"/>
<comment type="caution">
    <text evidence="1">The sequence shown here is derived from an EMBL/GenBank/DDBJ whole genome shotgun (WGS) entry which is preliminary data.</text>
</comment>
<evidence type="ECO:0000313" key="1">
    <source>
        <dbReference type="EMBL" id="OQO10697.1"/>
    </source>
</evidence>
<sequence>MIRASKHDQSRSADEKSTQAMRTSCAIFIRLNAFKQRSSFQSLVNHAYPDSTKNHLLRLSDCPKYHASDPKNTQDFRLPKWTDGQHETAHQGAIQHTASSTTTAPEGQNIVERARDTHFCSPLLMNHNANHEMKRVHELYKIWYEYLDYGNFKAVYGSIHGENLDKTKQRGKGLRWGRDM</sequence>
<dbReference type="AlphaFoldDB" id="A0A1V8TH31"/>
<gene>
    <name evidence="1" type="ORF">B0A48_03997</name>
</gene>
<dbReference type="EMBL" id="NAJO01000008">
    <property type="protein sequence ID" value="OQO10697.1"/>
    <property type="molecule type" value="Genomic_DNA"/>
</dbReference>
<dbReference type="Proteomes" id="UP000192596">
    <property type="component" value="Unassembled WGS sequence"/>
</dbReference>
<reference evidence="2" key="1">
    <citation type="submission" date="2017-03" db="EMBL/GenBank/DDBJ databases">
        <title>Genomes of endolithic fungi from Antarctica.</title>
        <authorList>
            <person name="Coleine C."/>
            <person name="Masonjones S."/>
            <person name="Stajich J.E."/>
        </authorList>
    </citation>
    <scope>NUCLEOTIDE SEQUENCE [LARGE SCALE GENOMIC DNA]</scope>
    <source>
        <strain evidence="2">CCFEE 5527</strain>
    </source>
</reference>